<evidence type="ECO:0000259" key="10">
    <source>
        <dbReference type="Pfam" id="PF02108"/>
    </source>
</evidence>
<accession>A0A1V3ARI0</accession>
<dbReference type="PANTHER" id="PTHR34982">
    <property type="entry name" value="YOP PROTEINS TRANSLOCATION PROTEIN L"/>
    <property type="match status" value="1"/>
</dbReference>
<dbReference type="NCBIfam" id="NF005196">
    <property type="entry name" value="PRK06669.1-1"/>
    <property type="match status" value="1"/>
</dbReference>
<dbReference type="PANTHER" id="PTHR34982:SF1">
    <property type="entry name" value="FLAGELLAR ASSEMBLY PROTEIN FLIH"/>
    <property type="match status" value="1"/>
</dbReference>
<feature type="domain" description="Flagellar assembly protein FliH/Type III secretion system HrpE" evidence="10">
    <location>
        <begin position="123"/>
        <end position="249"/>
    </location>
</feature>
<proteinExistence type="inferred from homology"/>
<feature type="compositionally biased region" description="Polar residues" evidence="9">
    <location>
        <begin position="36"/>
        <end position="47"/>
    </location>
</feature>
<evidence type="ECO:0000313" key="12">
    <source>
        <dbReference type="Proteomes" id="UP000289024"/>
    </source>
</evidence>
<dbReference type="InterPro" id="IPR051472">
    <property type="entry name" value="T3SS_Stator/FliH"/>
</dbReference>
<dbReference type="Pfam" id="PF02108">
    <property type="entry name" value="FliH"/>
    <property type="match status" value="1"/>
</dbReference>
<organism evidence="11 12">
    <name type="scientific">Helicobacter pylori</name>
    <name type="common">Campylobacter pylori</name>
    <dbReference type="NCBI Taxonomy" id="210"/>
    <lineage>
        <taxon>Bacteria</taxon>
        <taxon>Pseudomonadati</taxon>
        <taxon>Campylobacterota</taxon>
        <taxon>Epsilonproteobacteria</taxon>
        <taxon>Campylobacterales</taxon>
        <taxon>Helicobacteraceae</taxon>
        <taxon>Helicobacter</taxon>
    </lineage>
</organism>
<evidence type="ECO:0000256" key="5">
    <source>
        <dbReference type="ARBA" id="ARBA00022795"/>
    </source>
</evidence>
<protein>
    <recommendedName>
        <fullName evidence="3">Flagellar assembly protein FliH</fullName>
    </recommendedName>
</protein>
<dbReference type="Proteomes" id="UP000289024">
    <property type="component" value="Unassembled WGS sequence"/>
</dbReference>
<evidence type="ECO:0000256" key="3">
    <source>
        <dbReference type="ARBA" id="ARBA00016507"/>
    </source>
</evidence>
<sequence length="259" mass="29326">MSLNSRKNLIQKDHLNKHDIQKYEFKSMANLPPKTNPNGASLETPNHPQEPLEKKAIENDLIDCLLKKTDELSSHLVKLQMQFEKAQEESKALIENAKNDGYKIGFKEGEEKMRNELTHSVNEEKNQLLHAITALDEKMKKSQDHLMALEKELSAIAIDIAKEVILKEVEDNSQKVALALAEELLKNVLDATDIHLKVNPLDYPYLNERLQNASKIKLESNEAISKGGVMITSSNGSLDGNLMERFKTLKESVLENFKV</sequence>
<dbReference type="GO" id="GO:0005829">
    <property type="term" value="C:cytosol"/>
    <property type="evidence" value="ECO:0007669"/>
    <property type="project" value="TreeGrafter"/>
</dbReference>
<evidence type="ECO:0000256" key="9">
    <source>
        <dbReference type="SAM" id="MobiDB-lite"/>
    </source>
</evidence>
<keyword evidence="8" id="KW-0175">Coiled coil</keyword>
<evidence type="ECO:0000256" key="7">
    <source>
        <dbReference type="ARBA" id="ARBA00023225"/>
    </source>
</evidence>
<reference evidence="11 12" key="1">
    <citation type="submission" date="2018-10" db="EMBL/GenBank/DDBJ databases">
        <title>Genetic determinants and prediction of antibiotic resistance phenotypes in Helicobacter pylori.</title>
        <authorList>
            <person name="Wagner K."/>
        </authorList>
    </citation>
    <scope>NUCLEOTIDE SEQUENCE [LARGE SCALE GENOMIC DNA]</scope>
    <source>
        <strain evidence="11 12">ZH97</strain>
    </source>
</reference>
<dbReference type="RefSeq" id="WP_000056232.1">
    <property type="nucleotide sequence ID" value="NZ_AP017633.1"/>
</dbReference>
<dbReference type="InterPro" id="IPR018035">
    <property type="entry name" value="Flagellar_FliH/T3SS_HrpE"/>
</dbReference>
<evidence type="ECO:0000256" key="4">
    <source>
        <dbReference type="ARBA" id="ARBA00022448"/>
    </source>
</evidence>
<evidence type="ECO:0000256" key="1">
    <source>
        <dbReference type="ARBA" id="ARBA00003041"/>
    </source>
</evidence>
<keyword evidence="11" id="KW-0966">Cell projection</keyword>
<comment type="caution">
    <text evidence="11">The sequence shown here is derived from an EMBL/GenBank/DDBJ whole genome shotgun (WGS) entry which is preliminary data.</text>
</comment>
<dbReference type="GO" id="GO:0015031">
    <property type="term" value="P:protein transport"/>
    <property type="evidence" value="ECO:0007669"/>
    <property type="project" value="UniProtKB-KW"/>
</dbReference>
<evidence type="ECO:0000313" key="11">
    <source>
        <dbReference type="EMBL" id="RVZ35566.1"/>
    </source>
</evidence>
<dbReference type="EMBL" id="RJHK01000003">
    <property type="protein sequence ID" value="RVZ35566.1"/>
    <property type="molecule type" value="Genomic_DNA"/>
</dbReference>
<feature type="region of interest" description="Disordered" evidence="9">
    <location>
        <begin position="29"/>
        <end position="48"/>
    </location>
</feature>
<keyword evidence="11" id="KW-0969">Cilium</keyword>
<evidence type="ECO:0000256" key="8">
    <source>
        <dbReference type="SAM" id="Coils"/>
    </source>
</evidence>
<keyword evidence="11" id="KW-0282">Flagellum</keyword>
<name>A0A1V3ARI0_HELPX</name>
<evidence type="ECO:0000256" key="6">
    <source>
        <dbReference type="ARBA" id="ARBA00022927"/>
    </source>
</evidence>
<keyword evidence="7" id="KW-1006">Bacterial flagellum protein export</keyword>
<dbReference type="GO" id="GO:0044781">
    <property type="term" value="P:bacterial-type flagellum organization"/>
    <property type="evidence" value="ECO:0007669"/>
    <property type="project" value="UniProtKB-KW"/>
</dbReference>
<dbReference type="AlphaFoldDB" id="A0A1V3ARI0"/>
<feature type="coiled-coil region" evidence="8">
    <location>
        <begin position="69"/>
        <end position="152"/>
    </location>
</feature>
<comment type="function">
    <text evidence="1">Needed for flagellar regrowth and assembly.</text>
</comment>
<comment type="similarity">
    <text evidence="2">Belongs to the FliH family.</text>
</comment>
<keyword evidence="4" id="KW-0813">Transport</keyword>
<gene>
    <name evidence="11" type="primary">fliH</name>
    <name evidence="11" type="ORF">EC547_02555</name>
</gene>
<evidence type="ECO:0000256" key="2">
    <source>
        <dbReference type="ARBA" id="ARBA00006602"/>
    </source>
</evidence>
<keyword evidence="5" id="KW-1005">Bacterial flagellum biogenesis</keyword>
<keyword evidence="6" id="KW-0653">Protein transport</keyword>